<dbReference type="EMBL" id="BAAABW010000039">
    <property type="protein sequence ID" value="GAA0377704.1"/>
    <property type="molecule type" value="Genomic_DNA"/>
</dbReference>
<evidence type="ECO:0000313" key="3">
    <source>
        <dbReference type="Proteomes" id="UP001500063"/>
    </source>
</evidence>
<sequence length="77" mass="8587">MPVDPDDADIEAPPELRELGRFDGVLGMAGHGPYSFRKMLSAPTEASQPRRAAERERVRGVYASHRRTPRANTGVRR</sequence>
<keyword evidence="3" id="KW-1185">Reference proteome</keyword>
<protein>
    <submittedName>
        <fullName evidence="2">Uncharacterized protein</fullName>
    </submittedName>
</protein>
<feature type="region of interest" description="Disordered" evidence="1">
    <location>
        <begin position="41"/>
        <end position="77"/>
    </location>
</feature>
<proteinExistence type="predicted"/>
<organism evidence="2 3">
    <name type="scientific">Streptomyces blastmyceticus</name>
    <dbReference type="NCBI Taxonomy" id="68180"/>
    <lineage>
        <taxon>Bacteria</taxon>
        <taxon>Bacillati</taxon>
        <taxon>Actinomycetota</taxon>
        <taxon>Actinomycetes</taxon>
        <taxon>Kitasatosporales</taxon>
        <taxon>Streptomycetaceae</taxon>
        <taxon>Streptomyces</taxon>
    </lineage>
</organism>
<comment type="caution">
    <text evidence="2">The sequence shown here is derived from an EMBL/GenBank/DDBJ whole genome shotgun (WGS) entry which is preliminary data.</text>
</comment>
<reference evidence="3" key="1">
    <citation type="journal article" date="2019" name="Int. J. Syst. Evol. Microbiol.">
        <title>The Global Catalogue of Microorganisms (GCM) 10K type strain sequencing project: providing services to taxonomists for standard genome sequencing and annotation.</title>
        <authorList>
            <consortium name="The Broad Institute Genomics Platform"/>
            <consortium name="The Broad Institute Genome Sequencing Center for Infectious Disease"/>
            <person name="Wu L."/>
            <person name="Ma J."/>
        </authorList>
    </citation>
    <scope>NUCLEOTIDE SEQUENCE [LARGE SCALE GENOMIC DNA]</scope>
    <source>
        <strain evidence="3">JCM 4565</strain>
    </source>
</reference>
<accession>A0ABP3HR22</accession>
<evidence type="ECO:0000256" key="1">
    <source>
        <dbReference type="SAM" id="MobiDB-lite"/>
    </source>
</evidence>
<evidence type="ECO:0000313" key="2">
    <source>
        <dbReference type="EMBL" id="GAA0377704.1"/>
    </source>
</evidence>
<gene>
    <name evidence="2" type="ORF">GCM10010319_65280</name>
</gene>
<feature type="compositionally biased region" description="Basic residues" evidence="1">
    <location>
        <begin position="64"/>
        <end position="77"/>
    </location>
</feature>
<name>A0ABP3HR22_9ACTN</name>
<dbReference type="Proteomes" id="UP001500063">
    <property type="component" value="Unassembled WGS sequence"/>
</dbReference>